<dbReference type="SUPFAM" id="SSF56601">
    <property type="entry name" value="beta-lactamase/transpeptidase-like"/>
    <property type="match status" value="1"/>
</dbReference>
<protein>
    <recommendedName>
        <fullName evidence="5">serine-type D-Ala-D-Ala carboxypeptidase</fullName>
        <ecNumber evidence="5">3.4.16.4</ecNumber>
    </recommendedName>
</protein>
<keyword evidence="11" id="KW-0472">Membrane</keyword>
<dbReference type="Pfam" id="PF03717">
    <property type="entry name" value="PBP_dimer"/>
    <property type="match status" value="1"/>
</dbReference>
<comment type="subcellular location">
    <subcellularLocation>
        <location evidence="2">Cell membrane</location>
    </subcellularLocation>
    <subcellularLocation>
        <location evidence="1">Membrane</location>
        <topology evidence="1">Single-pass membrane protein</topology>
    </subcellularLocation>
</comment>
<feature type="domain" description="Penicillin-binding protein dimerisation" evidence="15">
    <location>
        <begin position="59"/>
        <end position="297"/>
    </location>
</feature>
<evidence type="ECO:0000256" key="1">
    <source>
        <dbReference type="ARBA" id="ARBA00004167"/>
    </source>
</evidence>
<feature type="domain" description="Penicillin-binding protein transpeptidase" evidence="14">
    <location>
        <begin position="345"/>
        <end position="669"/>
    </location>
</feature>
<dbReference type="UniPathway" id="UPA00219"/>
<evidence type="ECO:0000256" key="3">
    <source>
        <dbReference type="ARBA" id="ARBA00004752"/>
    </source>
</evidence>
<keyword evidence="6" id="KW-1003">Cell membrane</keyword>
<dbReference type="GO" id="GO:0071972">
    <property type="term" value="F:peptidoglycan L,D-transpeptidase activity"/>
    <property type="evidence" value="ECO:0007669"/>
    <property type="project" value="TreeGrafter"/>
</dbReference>
<dbReference type="PANTHER" id="PTHR30627:SF2">
    <property type="entry name" value="PEPTIDOGLYCAN D,D-TRANSPEPTIDASE MRDA"/>
    <property type="match status" value="1"/>
</dbReference>
<dbReference type="EMBL" id="CVRB01000001">
    <property type="protein sequence ID" value="CRK81007.1"/>
    <property type="molecule type" value="Genomic_DNA"/>
</dbReference>
<comment type="pathway">
    <text evidence="3">Cell wall biogenesis; peptidoglycan biosynthesis.</text>
</comment>
<dbReference type="InterPro" id="IPR012338">
    <property type="entry name" value="Beta-lactam/transpept-like"/>
</dbReference>
<evidence type="ECO:0000313" key="16">
    <source>
        <dbReference type="EMBL" id="CRK81007.1"/>
    </source>
</evidence>
<dbReference type="GO" id="GO:0005886">
    <property type="term" value="C:plasma membrane"/>
    <property type="evidence" value="ECO:0007669"/>
    <property type="project" value="UniProtKB-SubCell"/>
</dbReference>
<evidence type="ECO:0000256" key="10">
    <source>
        <dbReference type="ARBA" id="ARBA00022989"/>
    </source>
</evidence>
<evidence type="ECO:0000256" key="9">
    <source>
        <dbReference type="ARBA" id="ARBA00022984"/>
    </source>
</evidence>
<evidence type="ECO:0000256" key="4">
    <source>
        <dbReference type="ARBA" id="ARBA00007171"/>
    </source>
</evidence>
<dbReference type="STRING" id="1499688.BN000_00901"/>
<dbReference type="Gene3D" id="1.10.10.1230">
    <property type="entry name" value="Penicillin-binding protein, N-terminal non-catalytic domain, head sub-domain"/>
    <property type="match status" value="1"/>
</dbReference>
<keyword evidence="7" id="KW-0812">Transmembrane</keyword>
<dbReference type="InterPro" id="IPR050515">
    <property type="entry name" value="Beta-lactam/transpept"/>
</dbReference>
<dbReference type="GO" id="GO:0009252">
    <property type="term" value="P:peptidoglycan biosynthetic process"/>
    <property type="evidence" value="ECO:0007669"/>
    <property type="project" value="UniProtKB-UniPathway"/>
</dbReference>
<dbReference type="InterPro" id="IPR001460">
    <property type="entry name" value="PCN-bd_Tpept"/>
</dbReference>
<dbReference type="RefSeq" id="WP_090631406.1">
    <property type="nucleotide sequence ID" value="NZ_CVRB01000001.1"/>
</dbReference>
<dbReference type="Gene3D" id="3.40.710.10">
    <property type="entry name" value="DD-peptidase/beta-lactamase superfamily"/>
    <property type="match status" value="1"/>
</dbReference>
<dbReference type="Pfam" id="PF00905">
    <property type="entry name" value="Transpeptidase"/>
    <property type="match status" value="1"/>
</dbReference>
<dbReference type="Proteomes" id="UP000199087">
    <property type="component" value="Unassembled WGS sequence"/>
</dbReference>
<comment type="similarity">
    <text evidence="4">Belongs to the transpeptidase family.</text>
</comment>
<evidence type="ECO:0000256" key="8">
    <source>
        <dbReference type="ARBA" id="ARBA00022960"/>
    </source>
</evidence>
<evidence type="ECO:0000256" key="7">
    <source>
        <dbReference type="ARBA" id="ARBA00022692"/>
    </source>
</evidence>
<evidence type="ECO:0000256" key="13">
    <source>
        <dbReference type="ARBA" id="ARBA00034000"/>
    </source>
</evidence>
<dbReference type="GO" id="GO:0008658">
    <property type="term" value="F:penicillin binding"/>
    <property type="evidence" value="ECO:0007669"/>
    <property type="project" value="InterPro"/>
</dbReference>
<evidence type="ECO:0000259" key="15">
    <source>
        <dbReference type="Pfam" id="PF03717"/>
    </source>
</evidence>
<keyword evidence="17" id="KW-1185">Reference proteome</keyword>
<dbReference type="InterPro" id="IPR005311">
    <property type="entry name" value="PBP_dimer"/>
</dbReference>
<evidence type="ECO:0000313" key="17">
    <source>
        <dbReference type="Proteomes" id="UP000199087"/>
    </source>
</evidence>
<dbReference type="SUPFAM" id="SSF56519">
    <property type="entry name" value="Penicillin binding protein dimerisation domain"/>
    <property type="match status" value="1"/>
</dbReference>
<dbReference type="PANTHER" id="PTHR30627">
    <property type="entry name" value="PEPTIDOGLYCAN D,D-TRANSPEPTIDASE"/>
    <property type="match status" value="1"/>
</dbReference>
<reference evidence="17" key="1">
    <citation type="submission" date="2015-05" db="EMBL/GenBank/DDBJ databases">
        <authorList>
            <person name="Urmite Genomes"/>
        </authorList>
    </citation>
    <scope>NUCLEOTIDE SEQUENCE [LARGE SCALE GENOMIC DNA]</scope>
    <source>
        <strain evidence="17">LF1</strain>
    </source>
</reference>
<dbReference type="GO" id="GO:0008360">
    <property type="term" value="P:regulation of cell shape"/>
    <property type="evidence" value="ECO:0007669"/>
    <property type="project" value="UniProtKB-KW"/>
</dbReference>
<dbReference type="OrthoDB" id="9770103at2"/>
<accession>A0A0U1NSJ5</accession>
<dbReference type="Gene3D" id="3.90.1310.10">
    <property type="entry name" value="Penicillin-binding protein 2a (Domain 2)"/>
    <property type="match status" value="1"/>
</dbReference>
<evidence type="ECO:0000256" key="2">
    <source>
        <dbReference type="ARBA" id="ARBA00004236"/>
    </source>
</evidence>
<evidence type="ECO:0000256" key="6">
    <source>
        <dbReference type="ARBA" id="ARBA00022475"/>
    </source>
</evidence>
<dbReference type="InterPro" id="IPR036138">
    <property type="entry name" value="PBP_dimer_sf"/>
</dbReference>
<keyword evidence="12" id="KW-0961">Cell wall biogenesis/degradation</keyword>
<sequence length="689" mass="77326">MEKKKKKKSHFPIRLNILFFSVFLLFSILILRLGFVQIVYGDNFKRELARNDNITILQSVPRGKILDRNLSMIVDNIPKSAITYTNSGASQKEMLATAEKLAKLIDKKTDKVTERDKKDYWIIKNPKLADSKITKKEKDLVVAKKISEKDLYKLKLDRITSDELQQLTDEDIKVLAIYREFTSGYMYTPQIVKNEDVKPEELAVVSENLQSLPGMETTTDWDRSYVFDKTLKSVLGNVTRSEEGLPAEQLDYFLSRGYDRNDRIGKSYLEWQYEDVLHGYKSKVKNITAKDGTLLDTQMVSNGQRGKDLVLSVNMNLQNSVEKIIEEELLAAKSSPGTTLLDRAYVVLMDPHTGEVITMAGKRIVKDPETGKVEMQDDALGTFTTSYNVGSAVKGATILTGYKTGAITPGDSFDDQGIKIKGTQIKKSWTYLGPNVNDIEALKRSSNVYMFHTAIKIGGGQYAYDQPLKLNPNSFEIIRNSFASFGLGARTGIDLPNEQVGFKGQSTMPGFLLDLVIGQYDTYSPMQLAQYISTIANGGYRMQPHLVKEIREPLADSSEIGPIFKQVQPNVLNTLDFKKEWLDRVQLGFKKVFQESGGTAYNFFADATYSPAGKTGTAEAFYDGPDRPKYGKEPPPVMNLSLVGYAPSSNPEIAMAVLIPWAYQGEQTNNINFKIGRRVLDTYFASKTK</sequence>
<comment type="catalytic activity">
    <reaction evidence="13">
        <text>Preferential cleavage: (Ac)2-L-Lys-D-Ala-|-D-Ala. Also transpeptidation of peptidyl-alanyl moieties that are N-acyl substituents of D-alanine.</text>
        <dbReference type="EC" id="3.4.16.4"/>
    </reaction>
</comment>
<evidence type="ECO:0000256" key="5">
    <source>
        <dbReference type="ARBA" id="ARBA00012448"/>
    </source>
</evidence>
<gene>
    <name evidence="16" type="primary">pbpA</name>
    <name evidence="16" type="ORF">BN000_00901</name>
</gene>
<proteinExistence type="inferred from homology"/>
<keyword evidence="10" id="KW-1133">Transmembrane helix</keyword>
<dbReference type="GO" id="GO:0009002">
    <property type="term" value="F:serine-type D-Ala-D-Ala carboxypeptidase activity"/>
    <property type="evidence" value="ECO:0007669"/>
    <property type="project" value="UniProtKB-EC"/>
</dbReference>
<organism evidence="16 17">
    <name type="scientific">Neobacillus massiliamazoniensis</name>
    <dbReference type="NCBI Taxonomy" id="1499688"/>
    <lineage>
        <taxon>Bacteria</taxon>
        <taxon>Bacillati</taxon>
        <taxon>Bacillota</taxon>
        <taxon>Bacilli</taxon>
        <taxon>Bacillales</taxon>
        <taxon>Bacillaceae</taxon>
        <taxon>Neobacillus</taxon>
    </lineage>
</organism>
<keyword evidence="8" id="KW-0133">Cell shape</keyword>
<dbReference type="EC" id="3.4.16.4" evidence="5"/>
<dbReference type="GO" id="GO:0071555">
    <property type="term" value="P:cell wall organization"/>
    <property type="evidence" value="ECO:0007669"/>
    <property type="project" value="UniProtKB-KW"/>
</dbReference>
<name>A0A0U1NSJ5_9BACI</name>
<dbReference type="AlphaFoldDB" id="A0A0U1NSJ5"/>
<evidence type="ECO:0000256" key="12">
    <source>
        <dbReference type="ARBA" id="ARBA00023316"/>
    </source>
</evidence>
<evidence type="ECO:0000259" key="14">
    <source>
        <dbReference type="Pfam" id="PF00905"/>
    </source>
</evidence>
<evidence type="ECO:0000256" key="11">
    <source>
        <dbReference type="ARBA" id="ARBA00023136"/>
    </source>
</evidence>
<keyword evidence="9" id="KW-0573">Peptidoglycan synthesis</keyword>